<dbReference type="PANTHER" id="PTHR43053">
    <property type="entry name" value="GLYCOSIDASE FAMILY 31"/>
    <property type="match status" value="1"/>
</dbReference>
<evidence type="ECO:0000259" key="3">
    <source>
        <dbReference type="Pfam" id="PF22676"/>
    </source>
</evidence>
<feature type="non-terminal residue" evidence="4">
    <location>
        <position position="1"/>
    </location>
</feature>
<dbReference type="InterPro" id="IPR050985">
    <property type="entry name" value="Alpha-glycosidase_related"/>
</dbReference>
<dbReference type="CDD" id="cd14791">
    <property type="entry name" value="GH36"/>
    <property type="match status" value="1"/>
</dbReference>
<sequence length="501" mass="56992">TASPIPELLMRGIMPSDYFIAAEHFLIGALSSKVSHPYFLWDDKEKTVSAYVEFFGKPLVPGEELEIEPFAFFEGKYNENVETYALKVSEYNNVTFKTFEGIGWCSWYHYFTEIDFQELRKNISLLKERKEKEGIPYTLVQLDDGYQRDIGDWTETNEKFPSLKEIAEAIKGSGFDAGIWLAPFSASETSNLFQKHPDWFVKDPTGKPKIVYRNWNKNIYGLDLTHPEAVTFLKETFEKLRNAGFNYFKIDFLFAGLVPGIRHDMNATPVEAYCKGMESIRVAVGEESFILGCGAPLLPSTGYVDGMRIGTDTDPEWKGQLPDIGFPSAKYAIRNPLTRYFMNKSLWHNDPDTMILRYTAQLSNNEKELYAVVCGLLDNMLLQSDDMAQIDQAGVRLLKETALLSGGRPRVYQIDDENFVIAVKGGIHFNSIGVVNLGDSVSKMEIPEDALNWSGVKLEETNIEIQPHSVVLFKMPSSTVELKKTIRYKDDGRQVNYYEEN</sequence>
<reference evidence="4" key="1">
    <citation type="journal article" date="2020" name="mSystems">
        <title>Genome- and Community-Level Interaction Insights into Carbon Utilization and Element Cycling Functions of Hydrothermarchaeota in Hydrothermal Sediment.</title>
        <authorList>
            <person name="Zhou Z."/>
            <person name="Liu Y."/>
            <person name="Xu W."/>
            <person name="Pan J."/>
            <person name="Luo Z.H."/>
            <person name="Li M."/>
        </authorList>
    </citation>
    <scope>NUCLEOTIDE SEQUENCE [LARGE SCALE GENOMIC DNA]</scope>
    <source>
        <strain evidence="4">HyVt-80</strain>
    </source>
</reference>
<dbReference type="InterPro" id="IPR011013">
    <property type="entry name" value="Gal_mutarotase_sf_dom"/>
</dbReference>
<comment type="caution">
    <text evidence="4">The sequence shown here is derived from an EMBL/GenBank/DDBJ whole genome shotgun (WGS) entry which is preliminary data.</text>
</comment>
<dbReference type="Pfam" id="PF02065">
    <property type="entry name" value="Melibiase"/>
    <property type="match status" value="1"/>
</dbReference>
<dbReference type="Gene3D" id="3.20.20.70">
    <property type="entry name" value="Aldolase class I"/>
    <property type="match status" value="1"/>
</dbReference>
<dbReference type="SUPFAM" id="SSF51445">
    <property type="entry name" value="(Trans)glycosidases"/>
    <property type="match status" value="1"/>
</dbReference>
<evidence type="ECO:0000313" key="4">
    <source>
        <dbReference type="EMBL" id="HHF08273.1"/>
    </source>
</evidence>
<evidence type="ECO:0000256" key="2">
    <source>
        <dbReference type="ARBA" id="ARBA00023295"/>
    </source>
</evidence>
<organism evidence="4">
    <name type="scientific">Kosmotoga arenicorallina</name>
    <dbReference type="NCBI Taxonomy" id="688066"/>
    <lineage>
        <taxon>Bacteria</taxon>
        <taxon>Thermotogati</taxon>
        <taxon>Thermotogota</taxon>
        <taxon>Thermotogae</taxon>
        <taxon>Kosmotogales</taxon>
        <taxon>Kosmotogaceae</taxon>
        <taxon>Kosmotoga</taxon>
    </lineage>
</organism>
<dbReference type="InterPro" id="IPR055092">
    <property type="entry name" value="GalA_N"/>
</dbReference>
<accession>A0A7C5HXV3</accession>
<protein>
    <submittedName>
        <fullName evidence="4">Alpha-galactosidase</fullName>
    </submittedName>
</protein>
<dbReference type="PANTHER" id="PTHR43053:SF3">
    <property type="entry name" value="ALPHA-GALACTOSIDASE C-RELATED"/>
    <property type="match status" value="1"/>
</dbReference>
<keyword evidence="2" id="KW-0326">Glycosidase</keyword>
<dbReference type="AlphaFoldDB" id="A0A7C5HXV3"/>
<feature type="domain" description="Alpha-galactosidase N-terminal" evidence="3">
    <location>
        <begin position="1"/>
        <end position="59"/>
    </location>
</feature>
<proteinExistence type="predicted"/>
<keyword evidence="1" id="KW-0378">Hydrolase</keyword>
<dbReference type="InterPro" id="IPR013785">
    <property type="entry name" value="Aldolase_TIM"/>
</dbReference>
<evidence type="ECO:0000256" key="1">
    <source>
        <dbReference type="ARBA" id="ARBA00022801"/>
    </source>
</evidence>
<dbReference type="InterPro" id="IPR017853">
    <property type="entry name" value="GH"/>
</dbReference>
<dbReference type="Pfam" id="PF22676">
    <property type="entry name" value="GalA_N"/>
    <property type="match status" value="1"/>
</dbReference>
<gene>
    <name evidence="4" type="ORF">ENL26_00675</name>
</gene>
<dbReference type="GO" id="GO:0030246">
    <property type="term" value="F:carbohydrate binding"/>
    <property type="evidence" value="ECO:0007669"/>
    <property type="project" value="InterPro"/>
</dbReference>
<dbReference type="InterPro" id="IPR002252">
    <property type="entry name" value="Glyco_hydro_36"/>
</dbReference>
<dbReference type="GO" id="GO:0004557">
    <property type="term" value="F:alpha-galactosidase activity"/>
    <property type="evidence" value="ECO:0007669"/>
    <property type="project" value="InterPro"/>
</dbReference>
<dbReference type="Proteomes" id="UP000886129">
    <property type="component" value="Unassembled WGS sequence"/>
</dbReference>
<name>A0A7C5HXV3_9BACT</name>
<dbReference type="SUPFAM" id="SSF74650">
    <property type="entry name" value="Galactose mutarotase-like"/>
    <property type="match status" value="1"/>
</dbReference>
<dbReference type="GO" id="GO:0016052">
    <property type="term" value="P:carbohydrate catabolic process"/>
    <property type="evidence" value="ECO:0007669"/>
    <property type="project" value="InterPro"/>
</dbReference>
<dbReference type="EMBL" id="DRTH01000036">
    <property type="protein sequence ID" value="HHF08273.1"/>
    <property type="molecule type" value="Genomic_DNA"/>
</dbReference>